<comment type="catalytic activity">
    <reaction evidence="1">
        <text>ATP + protein L-histidine = ADP + protein N-phospho-L-histidine.</text>
        <dbReference type="EC" id="2.7.13.3"/>
    </reaction>
</comment>
<dbReference type="EMBL" id="QDKL01000002">
    <property type="protein sequence ID" value="RZF21532.1"/>
    <property type="molecule type" value="Genomic_DNA"/>
</dbReference>
<feature type="chain" id="PRO_5046366945" description="histidine kinase" evidence="10">
    <location>
        <begin position="22"/>
        <end position="642"/>
    </location>
</feature>
<accession>A0ABY0IJM8</accession>
<evidence type="ECO:0000256" key="9">
    <source>
        <dbReference type="SAM" id="Phobius"/>
    </source>
</evidence>
<dbReference type="RefSeq" id="WP_115361009.1">
    <property type="nucleotide sequence ID" value="NZ_QDKL01000002.1"/>
</dbReference>
<feature type="domain" description="Histidine kinase" evidence="11">
    <location>
        <begin position="421"/>
        <end position="636"/>
    </location>
</feature>
<dbReference type="Pfam" id="PF04392">
    <property type="entry name" value="ABC_sub_bind"/>
    <property type="match status" value="1"/>
</dbReference>
<feature type="signal peptide" evidence="10">
    <location>
        <begin position="1"/>
        <end position="21"/>
    </location>
</feature>
<proteinExistence type="predicted"/>
<dbReference type="SUPFAM" id="SSF47384">
    <property type="entry name" value="Homodimeric domain of signal transducing histidine kinase"/>
    <property type="match status" value="1"/>
</dbReference>
<dbReference type="PANTHER" id="PTHR43065:SF10">
    <property type="entry name" value="PEROXIDE STRESS-ACTIVATED HISTIDINE KINASE MAK3"/>
    <property type="match status" value="1"/>
</dbReference>
<evidence type="ECO:0000256" key="8">
    <source>
        <dbReference type="ARBA" id="ARBA00023012"/>
    </source>
</evidence>
<dbReference type="InterPro" id="IPR003661">
    <property type="entry name" value="HisK_dim/P_dom"/>
</dbReference>
<dbReference type="InterPro" id="IPR036890">
    <property type="entry name" value="HATPase_C_sf"/>
</dbReference>
<keyword evidence="5" id="KW-0547">Nucleotide-binding</keyword>
<dbReference type="PROSITE" id="PS50109">
    <property type="entry name" value="HIS_KIN"/>
    <property type="match status" value="1"/>
</dbReference>
<dbReference type="InterPro" id="IPR005467">
    <property type="entry name" value="His_kinase_dom"/>
</dbReference>
<evidence type="ECO:0000256" key="5">
    <source>
        <dbReference type="ARBA" id="ARBA00022741"/>
    </source>
</evidence>
<evidence type="ECO:0000256" key="3">
    <source>
        <dbReference type="ARBA" id="ARBA00022553"/>
    </source>
</evidence>
<keyword evidence="8" id="KW-0902">Two-component regulatory system</keyword>
<dbReference type="SMART" id="SM00387">
    <property type="entry name" value="HATPase_c"/>
    <property type="match status" value="1"/>
</dbReference>
<keyword evidence="13" id="KW-1185">Reference proteome</keyword>
<dbReference type="Proteomes" id="UP000443582">
    <property type="component" value="Unassembled WGS sequence"/>
</dbReference>
<dbReference type="SMART" id="SM00388">
    <property type="entry name" value="HisKA"/>
    <property type="match status" value="1"/>
</dbReference>
<organism evidence="12 13">
    <name type="scientific">Halobacteriovorax vibrionivorans</name>
    <dbReference type="NCBI Taxonomy" id="2152716"/>
    <lineage>
        <taxon>Bacteria</taxon>
        <taxon>Pseudomonadati</taxon>
        <taxon>Bdellovibrionota</taxon>
        <taxon>Bacteriovoracia</taxon>
        <taxon>Bacteriovoracales</taxon>
        <taxon>Halobacteriovoraceae</taxon>
        <taxon>Halobacteriovorax</taxon>
    </lineage>
</organism>
<evidence type="ECO:0000256" key="10">
    <source>
        <dbReference type="SAM" id="SignalP"/>
    </source>
</evidence>
<evidence type="ECO:0000256" key="2">
    <source>
        <dbReference type="ARBA" id="ARBA00012438"/>
    </source>
</evidence>
<protein>
    <recommendedName>
        <fullName evidence="2">histidine kinase</fullName>
        <ecNumber evidence="2">2.7.13.3</ecNumber>
    </recommendedName>
</protein>
<dbReference type="InterPro" id="IPR007487">
    <property type="entry name" value="ABC_transpt-TYRBP-like"/>
</dbReference>
<keyword evidence="9" id="KW-1133">Transmembrane helix</keyword>
<comment type="caution">
    <text evidence="12">The sequence shown here is derived from an EMBL/GenBank/DDBJ whole genome shotgun (WGS) entry which is preliminary data.</text>
</comment>
<keyword evidence="9" id="KW-0472">Membrane</keyword>
<dbReference type="PRINTS" id="PR00344">
    <property type="entry name" value="BCTRLSENSOR"/>
</dbReference>
<reference evidence="13" key="1">
    <citation type="journal article" date="2019" name="Int. J. Syst. Evol. Microbiol.">
        <title>Halobacteriovorax valvorus sp. nov., a novel prokaryotic predator isolated from coastal seawater of China.</title>
        <authorList>
            <person name="Chen M.-X."/>
        </authorList>
    </citation>
    <scope>NUCLEOTIDE SEQUENCE [LARGE SCALE GENOMIC DNA]</scope>
    <source>
        <strain evidence="13">BL9</strain>
    </source>
</reference>
<keyword evidence="6" id="KW-0418">Kinase</keyword>
<keyword evidence="4" id="KW-0808">Transferase</keyword>
<evidence type="ECO:0000256" key="1">
    <source>
        <dbReference type="ARBA" id="ARBA00000085"/>
    </source>
</evidence>
<dbReference type="EC" id="2.7.13.3" evidence="2"/>
<dbReference type="InterPro" id="IPR004358">
    <property type="entry name" value="Sig_transdc_His_kin-like_C"/>
</dbReference>
<evidence type="ECO:0000313" key="12">
    <source>
        <dbReference type="EMBL" id="RZF21532.1"/>
    </source>
</evidence>
<evidence type="ECO:0000256" key="7">
    <source>
        <dbReference type="ARBA" id="ARBA00022840"/>
    </source>
</evidence>
<name>A0ABY0IJM8_9BACT</name>
<evidence type="ECO:0000256" key="6">
    <source>
        <dbReference type="ARBA" id="ARBA00022777"/>
    </source>
</evidence>
<sequence length="642" mass="74217">MLYLKTLLTFLFIFISSSLHAQVKGDLNIVVLHSYSQENDWTNRIAQGFKSNINSSKYSRVDFFTEYIDSKRFYGDDFDQSLKNLYFNKFKTLSVDLIATTDDYALDFALKYRKEIFNNAPIIFSGINGFDKRKRELYKRDKSFTGILSILDVKKNIELALRLQPNAKKIIFINTKHTPSGRYFKGQFEDGVKPFLSQYEVEYIEDLSFEELYKRCRNFKDDALVFYGGYSRDRLNQHARFRDVISNISRNSTLPVYGFTDFYLNYGLAGGHVVSGFEQGKSMAKMANDYLSGKKVEDIPIIKNPQNPLILDSKLLKKYNIDFKRIPSNARVIYHHGKLYNLYTSYKKEFWLTLLSFIVLLISSGVLYYFSIKQKEFKESLITLNNILEEKVQERTKQLIDQQSKLVNSARLATMGEMASGIAHEINNPLAIIDLTAGRVKQRTKVESNFKQINRINTTVSRISKIIKGLKHLSKDGEKSKKENFLLMESIEDVNSLCQERFKEYDITFNVEVDPELKVYGSLVQIGQMLLNLLNNSFDELISKKDNRWITLKAERVYLRDNKSYVEISITDSGKGIKKEDQSKLMDPFFTTKADKRGAGLGLTVCSNIISNYGGEFFYDAECENTRFVMRLPDLNDQQAVS</sequence>
<dbReference type="Gene3D" id="3.40.50.2300">
    <property type="match status" value="2"/>
</dbReference>
<evidence type="ECO:0000256" key="4">
    <source>
        <dbReference type="ARBA" id="ARBA00022679"/>
    </source>
</evidence>
<evidence type="ECO:0000313" key="13">
    <source>
        <dbReference type="Proteomes" id="UP000443582"/>
    </source>
</evidence>
<dbReference type="InterPro" id="IPR036097">
    <property type="entry name" value="HisK_dim/P_sf"/>
</dbReference>
<dbReference type="CDD" id="cd00082">
    <property type="entry name" value="HisKA"/>
    <property type="match status" value="1"/>
</dbReference>
<dbReference type="PANTHER" id="PTHR43065">
    <property type="entry name" value="SENSOR HISTIDINE KINASE"/>
    <property type="match status" value="1"/>
</dbReference>
<dbReference type="InterPro" id="IPR003594">
    <property type="entry name" value="HATPase_dom"/>
</dbReference>
<evidence type="ECO:0000259" key="11">
    <source>
        <dbReference type="PROSITE" id="PS50109"/>
    </source>
</evidence>
<dbReference type="SUPFAM" id="SSF55874">
    <property type="entry name" value="ATPase domain of HSP90 chaperone/DNA topoisomerase II/histidine kinase"/>
    <property type="match status" value="1"/>
</dbReference>
<dbReference type="Gene3D" id="1.10.287.130">
    <property type="match status" value="1"/>
</dbReference>
<dbReference type="Gene3D" id="3.30.565.10">
    <property type="entry name" value="Histidine kinase-like ATPase, C-terminal domain"/>
    <property type="match status" value="1"/>
</dbReference>
<gene>
    <name evidence="12" type="ORF">DAY19_07540</name>
</gene>
<keyword evidence="7" id="KW-0067">ATP-binding</keyword>
<dbReference type="Pfam" id="PF02518">
    <property type="entry name" value="HATPase_c"/>
    <property type="match status" value="1"/>
</dbReference>
<keyword evidence="9" id="KW-0812">Transmembrane</keyword>
<feature type="transmembrane region" description="Helical" evidence="9">
    <location>
        <begin position="350"/>
        <end position="370"/>
    </location>
</feature>
<dbReference type="Pfam" id="PF00512">
    <property type="entry name" value="HisKA"/>
    <property type="match status" value="1"/>
</dbReference>
<keyword evidence="10" id="KW-0732">Signal</keyword>
<keyword evidence="3" id="KW-0597">Phosphoprotein</keyword>